<accession>A0AA37WPT1</accession>
<sequence>MDRLEFYSELDRYLRDSLSDCSTRIGSESEVTLKNINSESGVMTTCDEFLMLTISSMCFRVVLQLYFTRNEMVEGFVVEKLGITKEALTDVAFYDAVSEHGNLFTGEFKRKLGGIFPCLGMSTPVRLSRECNQFFELSNNDHISFVDLKVNGTTLFEAIMLVEVSKAIDGQLEEKNAVADEDLADSGELELF</sequence>
<dbReference type="Proteomes" id="UP001156870">
    <property type="component" value="Unassembled WGS sequence"/>
</dbReference>
<reference evidence="1 2" key="1">
    <citation type="journal article" date="2014" name="Int. J. Syst. Evol. Microbiol.">
        <title>Complete genome sequence of Corynebacterium casei LMG S-19264T (=DSM 44701T), isolated from a smear-ripened cheese.</title>
        <authorList>
            <consortium name="US DOE Joint Genome Institute (JGI-PGF)"/>
            <person name="Walter F."/>
            <person name="Albersmeier A."/>
            <person name="Kalinowski J."/>
            <person name="Ruckert C."/>
        </authorList>
    </citation>
    <scope>NUCLEOTIDE SEQUENCE [LARGE SCALE GENOMIC DNA]</scope>
    <source>
        <strain evidence="1 2">NBRC 110095</strain>
    </source>
</reference>
<keyword evidence="2" id="KW-1185">Reference proteome</keyword>
<evidence type="ECO:0000313" key="2">
    <source>
        <dbReference type="Proteomes" id="UP001156870"/>
    </source>
</evidence>
<proteinExistence type="predicted"/>
<name>A0AA37WPT1_9GAMM</name>
<evidence type="ECO:0000313" key="1">
    <source>
        <dbReference type="EMBL" id="GLS27291.1"/>
    </source>
</evidence>
<dbReference type="EMBL" id="BSPD01000073">
    <property type="protein sequence ID" value="GLS27291.1"/>
    <property type="molecule type" value="Genomic_DNA"/>
</dbReference>
<gene>
    <name evidence="1" type="ORF">GCM10007877_30100</name>
</gene>
<comment type="caution">
    <text evidence="1">The sequence shown here is derived from an EMBL/GenBank/DDBJ whole genome shotgun (WGS) entry which is preliminary data.</text>
</comment>
<organism evidence="1 2">
    <name type="scientific">Marinibactrum halimedae</name>
    <dbReference type="NCBI Taxonomy" id="1444977"/>
    <lineage>
        <taxon>Bacteria</taxon>
        <taxon>Pseudomonadati</taxon>
        <taxon>Pseudomonadota</taxon>
        <taxon>Gammaproteobacteria</taxon>
        <taxon>Cellvibrionales</taxon>
        <taxon>Cellvibrionaceae</taxon>
        <taxon>Marinibactrum</taxon>
    </lineage>
</organism>
<dbReference type="AlphaFoldDB" id="A0AA37WPT1"/>
<dbReference type="RefSeq" id="WP_232593812.1">
    <property type="nucleotide sequence ID" value="NZ_BSPD01000073.1"/>
</dbReference>
<protein>
    <submittedName>
        <fullName evidence="1">Uncharacterized protein</fullName>
    </submittedName>
</protein>